<dbReference type="GO" id="GO:0008270">
    <property type="term" value="F:zinc ion binding"/>
    <property type="evidence" value="ECO:0007669"/>
    <property type="project" value="UniProtKB-KW"/>
</dbReference>
<evidence type="ECO:0000259" key="5">
    <source>
        <dbReference type="PROSITE" id="PS50865"/>
    </source>
</evidence>
<evidence type="ECO:0000313" key="6">
    <source>
        <dbReference type="EMBL" id="GJE98864.1"/>
    </source>
</evidence>
<dbReference type="Gene3D" id="6.10.140.2220">
    <property type="match status" value="1"/>
</dbReference>
<dbReference type="EMBL" id="BPQB01000096">
    <property type="protein sequence ID" value="GJE98864.1"/>
    <property type="molecule type" value="Genomic_DNA"/>
</dbReference>
<keyword evidence="2 4" id="KW-0863">Zinc-finger</keyword>
<keyword evidence="1" id="KW-0479">Metal-binding</keyword>
<comment type="caution">
    <text evidence="6">The sequence shown here is derived from an EMBL/GenBank/DDBJ whole genome shotgun (WGS) entry which is preliminary data.</text>
</comment>
<keyword evidence="3" id="KW-0862">Zinc</keyword>
<dbReference type="AlphaFoldDB" id="A0A9P3GR77"/>
<organism evidence="6 7">
    <name type="scientific">Phanerochaete sordida</name>
    <dbReference type="NCBI Taxonomy" id="48140"/>
    <lineage>
        <taxon>Eukaryota</taxon>
        <taxon>Fungi</taxon>
        <taxon>Dikarya</taxon>
        <taxon>Basidiomycota</taxon>
        <taxon>Agaricomycotina</taxon>
        <taxon>Agaricomycetes</taxon>
        <taxon>Polyporales</taxon>
        <taxon>Phanerochaetaceae</taxon>
        <taxon>Phanerochaete</taxon>
    </lineage>
</organism>
<sequence>METVVKDAVDAALRNGRLYKVEKRQQRAESKGKSVFWPRSPDDVLPYGIDTSISALASWIHYAPGDLYHLGLLTSIIEVFKKAAIPPILASPTLPGDLIRVAHKPFLIILGEMPGNSGSPGALRAFTPDDVSRGAQLAARLYEMLIGYFDPDELRALSSFAIAQTRAAEHEPGLDFVYICSLAVKALPILHDACSGLNMPARTQEIKRSLSQFRLVGGVLHRLLDLPLDITKYPEPIIRDVLDYRDVKDTRGVYVAVYDGLLTLWRYSRCWAPGCRATCTEAQRSFAACSGCARVTYCSHECQARAWRHTDVPHQAICETIKYIVDTVGLPFKPELANAAAVEGAFVSSGVERAALVQFRDHMDMLQKHTTLAPSFEPVTVRWDGDCLFARKVARARGRTMAGGTRTLCPHLEPKQLVDITIAY</sequence>
<reference evidence="6 7" key="1">
    <citation type="submission" date="2021-08" db="EMBL/GenBank/DDBJ databases">
        <title>Draft Genome Sequence of Phanerochaete sordida strain YK-624.</title>
        <authorList>
            <person name="Mori T."/>
            <person name="Dohra H."/>
            <person name="Suzuki T."/>
            <person name="Kawagishi H."/>
            <person name="Hirai H."/>
        </authorList>
    </citation>
    <scope>NUCLEOTIDE SEQUENCE [LARGE SCALE GENOMIC DNA]</scope>
    <source>
        <strain evidence="6 7">YK-624</strain>
    </source>
</reference>
<accession>A0A9P3GR77</accession>
<name>A0A9P3GR77_9APHY</name>
<keyword evidence="7" id="KW-1185">Reference proteome</keyword>
<evidence type="ECO:0000256" key="2">
    <source>
        <dbReference type="ARBA" id="ARBA00022771"/>
    </source>
</evidence>
<evidence type="ECO:0000256" key="3">
    <source>
        <dbReference type="ARBA" id="ARBA00022833"/>
    </source>
</evidence>
<dbReference type="PROSITE" id="PS50865">
    <property type="entry name" value="ZF_MYND_2"/>
    <property type="match status" value="1"/>
</dbReference>
<protein>
    <submittedName>
        <fullName evidence="6">Zinc finger MYND domain-containing protein</fullName>
    </submittedName>
</protein>
<evidence type="ECO:0000256" key="4">
    <source>
        <dbReference type="PROSITE-ProRule" id="PRU00134"/>
    </source>
</evidence>
<feature type="domain" description="MYND-type" evidence="5">
    <location>
        <begin position="275"/>
        <end position="318"/>
    </location>
</feature>
<evidence type="ECO:0000256" key="1">
    <source>
        <dbReference type="ARBA" id="ARBA00022723"/>
    </source>
</evidence>
<gene>
    <name evidence="6" type="ORF">PsYK624_151010</name>
</gene>
<dbReference type="Proteomes" id="UP000703269">
    <property type="component" value="Unassembled WGS sequence"/>
</dbReference>
<dbReference type="Pfam" id="PF01753">
    <property type="entry name" value="zf-MYND"/>
    <property type="match status" value="1"/>
</dbReference>
<evidence type="ECO:0000313" key="7">
    <source>
        <dbReference type="Proteomes" id="UP000703269"/>
    </source>
</evidence>
<dbReference type="SUPFAM" id="SSF144232">
    <property type="entry name" value="HIT/MYND zinc finger-like"/>
    <property type="match status" value="1"/>
</dbReference>
<dbReference type="OrthoDB" id="2861350at2759"/>
<dbReference type="InterPro" id="IPR002893">
    <property type="entry name" value="Znf_MYND"/>
</dbReference>
<proteinExistence type="predicted"/>